<dbReference type="OrthoDB" id="19944at2759"/>
<feature type="region of interest" description="Disordered" evidence="6">
    <location>
        <begin position="845"/>
        <end position="917"/>
    </location>
</feature>
<evidence type="ECO:0000256" key="6">
    <source>
        <dbReference type="SAM" id="MobiDB-lite"/>
    </source>
</evidence>
<dbReference type="GO" id="GO:0005886">
    <property type="term" value="C:plasma membrane"/>
    <property type="evidence" value="ECO:0007669"/>
    <property type="project" value="TreeGrafter"/>
</dbReference>
<evidence type="ECO:0000256" key="4">
    <source>
        <dbReference type="ARBA" id="ARBA00022490"/>
    </source>
</evidence>
<evidence type="ECO:0000259" key="7">
    <source>
        <dbReference type="PROSITE" id="PS50892"/>
    </source>
</evidence>
<feature type="compositionally biased region" description="Low complexity" evidence="6">
    <location>
        <begin position="845"/>
        <end position="854"/>
    </location>
</feature>
<dbReference type="Gene3D" id="2.130.10.10">
    <property type="entry name" value="YVTN repeat-like/Quinoprotein amine dehydrogenase"/>
    <property type="match status" value="3"/>
</dbReference>
<dbReference type="CDD" id="cd15873">
    <property type="entry name" value="R-SNARE_STXBP5_6"/>
    <property type="match status" value="1"/>
</dbReference>
<dbReference type="Proteomes" id="UP000654370">
    <property type="component" value="Unassembled WGS sequence"/>
</dbReference>
<sequence>MALFERLGALKTWAKEAGSARAALARDKRLEDALSSGILSDHVVQQTVAYYGTPGLVTIAAWDPVQSLLAVVDNSQLGTRNGQIRIFGKGISSTLNIDKPAPIKHLLFQCGQAKLVVIDSRNILTIFDVETQRVSKTLAIRGYVTSAEIVPGSDWLFLGLADGTIDVFDLRVGKIAPYRVPDLMSEWQQFKIDELRKNGIDVPPRPKYAKVEIISAIQFHATDLNLMLVAYETGVILWNFKERAAIRAFEIGANAKNRPRVTAVSWKPTGESQFVVGYDDGLLCLWDAEREDQPIAHRYILQENHKSQDRVVLNEPIYRLAWCSSADFSETYLVIAGGTHPSDNHGINVLTFQKESTFQDPARHSIIPVRSEVADFVILPWTMPYFLGTHDPLGILVLTATGETCAFKLQQGFEEYLLPSAFSFIAPRLLTARQHIHVDDQLFQDLITAPSDAPRMPYLPLTGGIIGARHVYRLDVRDIMISVHEGGIVRVWDSSFVALRPLPYLSINTFEDMPEAARSNIVAFDFSDRYGSLTLAYASGIVLYYVLGQGDETSSVSESHHVRITQKNIAELDDLIKDMGDESFTQPKEEIPSATADMLNDKSDVSNPFIDNVSQQGTDQDQQINTVEPTKFEQQKSPIISPEIAPSQDTVEKHLATDMEKINIQGGCRLEKLNRPRSRSGRFELDCMLHTQMKDIVSLAQAHNELLAVASKDGYICIVDVNAHIIVYDSLLSVKVNENEDGAGLKDSGESPITSSVTVLKFVRSYPPSSEKSTAMQLLIGTSDGTLYQVVLEKKEDMPWEALSPKQVCAPIGSVLHDVYVIDLQGQEQTPQFVPLVPQETITSPTVSETTTDSITSQLSPPIETPAEDTETTESGSGFLKRSITRKQSKKGAPTSPRRSKSLHESPESPKMPRSRVQKNPHLCIMVTENGVQIHLNVSHLKLFGNKISELFENHSTIVRANLIRRLDSVALGCALSDGTLVLFSLPHLEVIETCSAPSGNINTVQILQDGRLVISNGTHEVVQSAFIAQPDMRFEQVVKLHDPNRQLPDRPASTGNKSWFAAVKSGLQRENLSLQELDLLVGGQDRPLPPSQQKQKQPQSQGNVFQELGNKVNERGERLNELDQKFKEVNQASGDFLKAIKDYNERQAQKKWWEF</sequence>
<dbReference type="GO" id="GO:0005737">
    <property type="term" value="C:cytoplasm"/>
    <property type="evidence" value="ECO:0007669"/>
    <property type="project" value="UniProtKB-SubCell"/>
</dbReference>
<dbReference type="Pfam" id="PF00400">
    <property type="entry name" value="WD40"/>
    <property type="match status" value="1"/>
</dbReference>
<protein>
    <recommendedName>
        <fullName evidence="7">V-SNARE coiled-coil homology domain-containing protein</fullName>
    </recommendedName>
</protein>
<accession>A0A8H7PCM5</accession>
<dbReference type="InterPro" id="IPR042855">
    <property type="entry name" value="V_SNARE_CC"/>
</dbReference>
<keyword evidence="5" id="KW-0175">Coiled coil</keyword>
<dbReference type="InterPro" id="IPR013905">
    <property type="entry name" value="Lgl_C_dom"/>
</dbReference>
<keyword evidence="4" id="KW-0963">Cytoplasm</keyword>
<comment type="subcellular location">
    <subcellularLocation>
        <location evidence="1">Cytoplasm</location>
    </subcellularLocation>
</comment>
<feature type="region of interest" description="Disordered" evidence="6">
    <location>
        <begin position="1084"/>
        <end position="1115"/>
    </location>
</feature>
<evidence type="ECO:0000313" key="8">
    <source>
        <dbReference type="EMBL" id="KAG2171434.1"/>
    </source>
</evidence>
<evidence type="ECO:0000313" key="9">
    <source>
        <dbReference type="Proteomes" id="UP000654370"/>
    </source>
</evidence>
<keyword evidence="9" id="KW-1185">Reference proteome</keyword>
<dbReference type="Pfam" id="PF08596">
    <property type="entry name" value="Lgl_C"/>
    <property type="match status" value="1"/>
</dbReference>
<evidence type="ECO:0000256" key="3">
    <source>
        <dbReference type="ARBA" id="ARBA00022483"/>
    </source>
</evidence>
<feature type="domain" description="V-SNARE coiled-coil homology" evidence="7">
    <location>
        <begin position="1091"/>
        <end position="1155"/>
    </location>
</feature>
<evidence type="ECO:0000256" key="2">
    <source>
        <dbReference type="ARBA" id="ARBA00008070"/>
    </source>
</evidence>
<dbReference type="PROSITE" id="PS50892">
    <property type="entry name" value="V_SNARE"/>
    <property type="match status" value="1"/>
</dbReference>
<dbReference type="SUPFAM" id="SSF50978">
    <property type="entry name" value="WD40 repeat-like"/>
    <property type="match status" value="2"/>
</dbReference>
<comment type="similarity">
    <text evidence="2">Belongs to the WD repeat L(2)GL family.</text>
</comment>
<gene>
    <name evidence="8" type="ORF">INT43_009095</name>
</gene>
<dbReference type="GO" id="GO:0045159">
    <property type="term" value="F:myosin II binding"/>
    <property type="evidence" value="ECO:0007669"/>
    <property type="project" value="TreeGrafter"/>
</dbReference>
<evidence type="ECO:0000256" key="5">
    <source>
        <dbReference type="PROSITE-ProRule" id="PRU00290"/>
    </source>
</evidence>
<dbReference type="InterPro" id="IPR036322">
    <property type="entry name" value="WD40_repeat_dom_sf"/>
</dbReference>
<dbReference type="EMBL" id="JAEPQZ010000021">
    <property type="protein sequence ID" value="KAG2171434.1"/>
    <property type="molecule type" value="Genomic_DNA"/>
</dbReference>
<evidence type="ECO:0000256" key="1">
    <source>
        <dbReference type="ARBA" id="ARBA00004496"/>
    </source>
</evidence>
<comment type="caution">
    <text evidence="8">The sequence shown here is derived from an EMBL/GenBank/DDBJ whole genome shotgun (WGS) entry which is preliminary data.</text>
</comment>
<dbReference type="InterPro" id="IPR001680">
    <property type="entry name" value="WD40_rpt"/>
</dbReference>
<dbReference type="GO" id="GO:0005096">
    <property type="term" value="F:GTPase activator activity"/>
    <property type="evidence" value="ECO:0007669"/>
    <property type="project" value="TreeGrafter"/>
</dbReference>
<dbReference type="AlphaFoldDB" id="A0A8H7PCM5"/>
<dbReference type="PANTHER" id="PTHR10241:SF25">
    <property type="entry name" value="TOMOSYN, ISOFORM C"/>
    <property type="match status" value="1"/>
</dbReference>
<keyword evidence="3" id="KW-0268">Exocytosis</keyword>
<feature type="compositionally biased region" description="Low complexity" evidence="6">
    <location>
        <begin position="1092"/>
        <end position="1102"/>
    </location>
</feature>
<reference evidence="8" key="1">
    <citation type="submission" date="2020-12" db="EMBL/GenBank/DDBJ databases">
        <title>Metabolic potential, ecology and presence of endohyphal bacteria is reflected in genomic diversity of Mucoromycotina.</title>
        <authorList>
            <person name="Muszewska A."/>
            <person name="Okrasinska A."/>
            <person name="Steczkiewicz K."/>
            <person name="Drgas O."/>
            <person name="Orlowska M."/>
            <person name="Perlinska-Lenart U."/>
            <person name="Aleksandrzak-Piekarczyk T."/>
            <person name="Szatraj K."/>
            <person name="Zielenkiewicz U."/>
            <person name="Pilsyk S."/>
            <person name="Malc E."/>
            <person name="Mieczkowski P."/>
            <person name="Kruszewska J.S."/>
            <person name="Biernat P."/>
            <person name="Pawlowska J."/>
        </authorList>
    </citation>
    <scope>NUCLEOTIDE SEQUENCE</scope>
    <source>
        <strain evidence="8">WA0000067209</strain>
    </source>
</reference>
<organism evidence="8 9">
    <name type="scientific">Mortierella isabellina</name>
    <name type="common">Filamentous fungus</name>
    <name type="synonym">Umbelopsis isabellina</name>
    <dbReference type="NCBI Taxonomy" id="91625"/>
    <lineage>
        <taxon>Eukaryota</taxon>
        <taxon>Fungi</taxon>
        <taxon>Fungi incertae sedis</taxon>
        <taxon>Mucoromycota</taxon>
        <taxon>Mucoromycotina</taxon>
        <taxon>Umbelopsidomycetes</taxon>
        <taxon>Umbelopsidales</taxon>
        <taxon>Umbelopsidaceae</taxon>
        <taxon>Umbelopsis</taxon>
    </lineage>
</organism>
<dbReference type="GO" id="GO:0006893">
    <property type="term" value="P:Golgi to plasma membrane transport"/>
    <property type="evidence" value="ECO:0007669"/>
    <property type="project" value="TreeGrafter"/>
</dbReference>
<dbReference type="GO" id="GO:0019905">
    <property type="term" value="F:syntaxin binding"/>
    <property type="evidence" value="ECO:0007669"/>
    <property type="project" value="TreeGrafter"/>
</dbReference>
<dbReference type="SMART" id="SM00320">
    <property type="entry name" value="WD40"/>
    <property type="match status" value="4"/>
</dbReference>
<name>A0A8H7PCM5_MORIS</name>
<proteinExistence type="inferred from homology"/>
<dbReference type="GO" id="GO:0006887">
    <property type="term" value="P:exocytosis"/>
    <property type="evidence" value="ECO:0007669"/>
    <property type="project" value="UniProtKB-KW"/>
</dbReference>
<dbReference type="PANTHER" id="PTHR10241">
    <property type="entry name" value="LETHAL 2 GIANT LARVAE PROTEIN"/>
    <property type="match status" value="1"/>
</dbReference>
<dbReference type="InterPro" id="IPR015943">
    <property type="entry name" value="WD40/YVTN_repeat-like_dom_sf"/>
</dbReference>